<protein>
    <submittedName>
        <fullName evidence="1">Uncharacterized protein</fullName>
    </submittedName>
</protein>
<organism evidence="1">
    <name type="scientific">viral metagenome</name>
    <dbReference type="NCBI Taxonomy" id="1070528"/>
    <lineage>
        <taxon>unclassified sequences</taxon>
        <taxon>metagenomes</taxon>
        <taxon>organismal metagenomes</taxon>
    </lineage>
</organism>
<dbReference type="AlphaFoldDB" id="A0A6M3LS33"/>
<proteinExistence type="predicted"/>
<sequence>MSFNPEHYNKTTDRIKDLILEIDSQIIQEKIKMGHIEQIIERKEGQKDKLAEALQRIVDVGNIILSPDANPKSDFPPYEEARNIMRSYGLKSSFDFAKLCDSGERPANIPSSPYKTYKTDWERLGGGAKAWRDFLCVEDNESLEETLKKIEEDRKKPYEIGK</sequence>
<dbReference type="EMBL" id="MT143389">
    <property type="protein sequence ID" value="QJA96322.1"/>
    <property type="molecule type" value="Genomic_DNA"/>
</dbReference>
<accession>A0A6M3LS33</accession>
<name>A0A6M3LS33_9ZZZZ</name>
<reference evidence="1" key="1">
    <citation type="submission" date="2020-03" db="EMBL/GenBank/DDBJ databases">
        <title>The deep terrestrial virosphere.</title>
        <authorList>
            <person name="Holmfeldt K."/>
            <person name="Nilsson E."/>
            <person name="Simone D."/>
            <person name="Lopez-Fernandez M."/>
            <person name="Wu X."/>
            <person name="de Brujin I."/>
            <person name="Lundin D."/>
            <person name="Andersson A."/>
            <person name="Bertilsson S."/>
            <person name="Dopson M."/>
        </authorList>
    </citation>
    <scope>NUCLEOTIDE SEQUENCE</scope>
    <source>
        <strain evidence="1">MM415B09572</strain>
    </source>
</reference>
<evidence type="ECO:0000313" key="1">
    <source>
        <dbReference type="EMBL" id="QJA96322.1"/>
    </source>
</evidence>
<gene>
    <name evidence="1" type="ORF">MM415B09572_0004</name>
</gene>